<dbReference type="RefSeq" id="WP_238750501.1">
    <property type="nucleotide sequence ID" value="NZ_CAKLPZ010000001.1"/>
</dbReference>
<evidence type="ECO:0008006" key="4">
    <source>
        <dbReference type="Google" id="ProtNLM"/>
    </source>
</evidence>
<evidence type="ECO:0000313" key="3">
    <source>
        <dbReference type="Proteomes" id="UP000837803"/>
    </source>
</evidence>
<organism evidence="2 3">
    <name type="scientific">Neolewinella maritima</name>
    <dbReference type="NCBI Taxonomy" id="1383882"/>
    <lineage>
        <taxon>Bacteria</taxon>
        <taxon>Pseudomonadati</taxon>
        <taxon>Bacteroidota</taxon>
        <taxon>Saprospiria</taxon>
        <taxon>Saprospirales</taxon>
        <taxon>Lewinellaceae</taxon>
        <taxon>Neolewinella</taxon>
    </lineage>
</organism>
<evidence type="ECO:0000256" key="1">
    <source>
        <dbReference type="SAM" id="SignalP"/>
    </source>
</evidence>
<dbReference type="EMBL" id="CAKLPZ010000001">
    <property type="protein sequence ID" value="CAH1000450.1"/>
    <property type="molecule type" value="Genomic_DNA"/>
</dbReference>
<keyword evidence="1" id="KW-0732">Signal</keyword>
<name>A0ABM9B045_9BACT</name>
<proteinExistence type="predicted"/>
<evidence type="ECO:0000313" key="2">
    <source>
        <dbReference type="EMBL" id="CAH1000450.1"/>
    </source>
</evidence>
<keyword evidence="3" id="KW-1185">Reference proteome</keyword>
<comment type="caution">
    <text evidence="2">The sequence shown here is derived from an EMBL/GenBank/DDBJ whole genome shotgun (WGS) entry which is preliminary data.</text>
</comment>
<feature type="chain" id="PRO_5047355553" description="Outer membrane protein beta-barrel domain-containing protein" evidence="1">
    <location>
        <begin position="22"/>
        <end position="229"/>
    </location>
</feature>
<dbReference type="Proteomes" id="UP000837803">
    <property type="component" value="Unassembled WGS sequence"/>
</dbReference>
<reference evidence="2" key="1">
    <citation type="submission" date="2021-12" db="EMBL/GenBank/DDBJ databases">
        <authorList>
            <person name="Rodrigo-Torres L."/>
            <person name="Arahal R. D."/>
            <person name="Lucena T."/>
        </authorList>
    </citation>
    <scope>NUCLEOTIDE SEQUENCE</scope>
    <source>
        <strain evidence="2">CECT 8419</strain>
    </source>
</reference>
<accession>A0ABM9B045</accession>
<sequence>MAYRILTVAISILLTCGGLCAQDTMPAHQPPASRAYVFVSPLKLIDIANPGFLYGGGFRWSSGYAVEVGHLRLSSRKPEYRSRGSSTGHRFHLSLRRYFDMGRHSGLHPYAQLRSDYMVRRHRSVETFVMERDSTLGGDLTYQDSIGVRTNILTLNAILGLEYDLGPLTIDVSFGLGVRYKRLGHTDRIRPADQQWESLFAGTLLDNPNVPRRDRTFNVPLDLRLMYYF</sequence>
<protein>
    <recommendedName>
        <fullName evidence="4">Outer membrane protein beta-barrel domain-containing protein</fullName>
    </recommendedName>
</protein>
<feature type="signal peptide" evidence="1">
    <location>
        <begin position="1"/>
        <end position="21"/>
    </location>
</feature>
<gene>
    <name evidence="2" type="ORF">LEM8419_01603</name>
</gene>